<organism evidence="2 3">
    <name type="scientific">Dactylosporangium darangshiense</name>
    <dbReference type="NCBI Taxonomy" id="579108"/>
    <lineage>
        <taxon>Bacteria</taxon>
        <taxon>Bacillati</taxon>
        <taxon>Actinomycetota</taxon>
        <taxon>Actinomycetes</taxon>
        <taxon>Micromonosporales</taxon>
        <taxon>Micromonosporaceae</taxon>
        <taxon>Dactylosporangium</taxon>
    </lineage>
</organism>
<gene>
    <name evidence="2" type="ORF">GCM10022255_101990</name>
</gene>
<reference evidence="3" key="1">
    <citation type="journal article" date="2019" name="Int. J. Syst. Evol. Microbiol.">
        <title>The Global Catalogue of Microorganisms (GCM) 10K type strain sequencing project: providing services to taxonomists for standard genome sequencing and annotation.</title>
        <authorList>
            <consortium name="The Broad Institute Genomics Platform"/>
            <consortium name="The Broad Institute Genome Sequencing Center for Infectious Disease"/>
            <person name="Wu L."/>
            <person name="Ma J."/>
        </authorList>
    </citation>
    <scope>NUCLEOTIDE SEQUENCE [LARGE SCALE GENOMIC DNA]</scope>
    <source>
        <strain evidence="3">JCM 17441</strain>
    </source>
</reference>
<evidence type="ECO:0000313" key="2">
    <source>
        <dbReference type="EMBL" id="GAA4262842.1"/>
    </source>
</evidence>
<dbReference type="Proteomes" id="UP001500620">
    <property type="component" value="Unassembled WGS sequence"/>
</dbReference>
<feature type="compositionally biased region" description="Basic and acidic residues" evidence="1">
    <location>
        <begin position="32"/>
        <end position="62"/>
    </location>
</feature>
<sequence length="62" mass="6829">MPVPRRGEFGGPDRTAEHCVSLEYHDIPTGTAEHRRRDQPVDPAANDDRVADPHDGKLPTDG</sequence>
<proteinExistence type="predicted"/>
<feature type="region of interest" description="Disordered" evidence="1">
    <location>
        <begin position="24"/>
        <end position="62"/>
    </location>
</feature>
<evidence type="ECO:0000313" key="3">
    <source>
        <dbReference type="Proteomes" id="UP001500620"/>
    </source>
</evidence>
<accession>A0ABP8DSL5</accession>
<evidence type="ECO:0000256" key="1">
    <source>
        <dbReference type="SAM" id="MobiDB-lite"/>
    </source>
</evidence>
<name>A0ABP8DSL5_9ACTN</name>
<dbReference type="EMBL" id="BAABAT010000056">
    <property type="protein sequence ID" value="GAA4262842.1"/>
    <property type="molecule type" value="Genomic_DNA"/>
</dbReference>
<protein>
    <submittedName>
        <fullName evidence="2">Uncharacterized protein</fullName>
    </submittedName>
</protein>
<comment type="caution">
    <text evidence="2">The sequence shown here is derived from an EMBL/GenBank/DDBJ whole genome shotgun (WGS) entry which is preliminary data.</text>
</comment>
<keyword evidence="3" id="KW-1185">Reference proteome</keyword>